<dbReference type="EMBL" id="NBBJ01000006">
    <property type="protein sequence ID" value="OWK28307.1"/>
    <property type="molecule type" value="Genomic_DNA"/>
</dbReference>
<dbReference type="PANTHER" id="PTHR40547:SF1">
    <property type="entry name" value="SLL0298 PROTEIN"/>
    <property type="match status" value="1"/>
</dbReference>
<feature type="transmembrane region" description="Helical" evidence="1">
    <location>
        <begin position="44"/>
        <end position="67"/>
    </location>
</feature>
<dbReference type="PANTHER" id="PTHR40547">
    <property type="entry name" value="SLL0298 PROTEIN"/>
    <property type="match status" value="1"/>
</dbReference>
<keyword evidence="4" id="KW-1185">Reference proteome</keyword>
<name>A0A245ZEZ1_9SPHN</name>
<accession>A0A245ZEZ1</accession>
<feature type="transmembrane region" description="Helical" evidence="1">
    <location>
        <begin position="74"/>
        <end position="98"/>
    </location>
</feature>
<dbReference type="AlphaFoldDB" id="A0A245ZEZ1"/>
<protein>
    <recommendedName>
        <fullName evidence="2">DUF2062 domain-containing protein</fullName>
    </recommendedName>
</protein>
<evidence type="ECO:0000313" key="3">
    <source>
        <dbReference type="EMBL" id="OWK28307.1"/>
    </source>
</evidence>
<dbReference type="Proteomes" id="UP000197783">
    <property type="component" value="Unassembled WGS sequence"/>
</dbReference>
<organism evidence="3 4">
    <name type="scientific">Sphingomonas mucosissima</name>
    <dbReference type="NCBI Taxonomy" id="370959"/>
    <lineage>
        <taxon>Bacteria</taxon>
        <taxon>Pseudomonadati</taxon>
        <taxon>Pseudomonadota</taxon>
        <taxon>Alphaproteobacteria</taxon>
        <taxon>Sphingomonadales</taxon>
        <taxon>Sphingomonadaceae</taxon>
        <taxon>Sphingomonas</taxon>
    </lineage>
</organism>
<dbReference type="Pfam" id="PF09835">
    <property type="entry name" value="DUF2062"/>
    <property type="match status" value="1"/>
</dbReference>
<keyword evidence="1" id="KW-0472">Membrane</keyword>
<proteinExistence type="predicted"/>
<evidence type="ECO:0000259" key="2">
    <source>
        <dbReference type="Pfam" id="PF09835"/>
    </source>
</evidence>
<evidence type="ECO:0000313" key="4">
    <source>
        <dbReference type="Proteomes" id="UP000197783"/>
    </source>
</evidence>
<evidence type="ECO:0000256" key="1">
    <source>
        <dbReference type="SAM" id="Phobius"/>
    </source>
</evidence>
<keyword evidence="1" id="KW-1133">Transmembrane helix</keyword>
<gene>
    <name evidence="3" type="ORF">SPMU_31630</name>
</gene>
<comment type="caution">
    <text evidence="3">The sequence shown here is derived from an EMBL/GenBank/DDBJ whole genome shotgun (WGS) entry which is preliminary data.</text>
</comment>
<reference evidence="3 4" key="1">
    <citation type="submission" date="2017-03" db="EMBL/GenBank/DDBJ databases">
        <title>Genome sequence of Sphingomonas mucosissima DSM 17494.</title>
        <authorList>
            <person name="Poehlein A."/>
            <person name="Wuebbeler J.H."/>
            <person name="Steinbuechel A."/>
            <person name="Daniel R."/>
        </authorList>
    </citation>
    <scope>NUCLEOTIDE SEQUENCE [LARGE SCALE GENOMIC DNA]</scope>
    <source>
        <strain evidence="3 4">DSM 17494</strain>
    </source>
</reference>
<dbReference type="RefSeq" id="WP_088335060.1">
    <property type="nucleotide sequence ID" value="NZ_NBBJ01000006.1"/>
</dbReference>
<dbReference type="InterPro" id="IPR018639">
    <property type="entry name" value="DUF2062"/>
</dbReference>
<feature type="transmembrane region" description="Helical" evidence="1">
    <location>
        <begin position="130"/>
        <end position="152"/>
    </location>
</feature>
<dbReference type="OrthoDB" id="7390525at2"/>
<feature type="domain" description="DUF2062" evidence="2">
    <location>
        <begin position="20"/>
        <end position="160"/>
    </location>
</feature>
<keyword evidence="1" id="KW-0812">Transmembrane</keyword>
<sequence>MRWIVSKLPDRDSLLANRWLRPFAHRLSHPLLWHLNRRSAARGLALGLFAGLILPFGQIVLAALLAFSARANIIVAASATFVTNPLTFPPIYFAAYWLGRNVTGAASTDSGHAHARSAVTWLLDVAAPTVTGLVLLALATSTLGYALVHICWRWRVSRRWSRRLNSRRLATESVDIASLN</sequence>